<dbReference type="Proteomes" id="UP000323956">
    <property type="component" value="Unassembled WGS sequence"/>
</dbReference>
<reference evidence="3 4" key="1">
    <citation type="submission" date="2017-01" db="EMBL/GenBank/DDBJ databases">
        <authorList>
            <person name="Varghese N."/>
            <person name="Submissions S."/>
        </authorList>
    </citation>
    <scope>NUCLEOTIDE SEQUENCE [LARGE SCALE GENOMIC DNA]</scope>
    <source>
        <strain evidence="3 4">ATCC 700171</strain>
    </source>
</reference>
<dbReference type="PANTHER" id="PTHR13847:SF289">
    <property type="entry name" value="GLYCINE OXIDASE"/>
    <property type="match status" value="1"/>
</dbReference>
<dbReference type="RefSeq" id="WP_149766214.1">
    <property type="nucleotide sequence ID" value="NZ_FTMK01000018.1"/>
</dbReference>
<evidence type="ECO:0000259" key="2">
    <source>
        <dbReference type="Pfam" id="PF01266"/>
    </source>
</evidence>
<dbReference type="EMBL" id="FTMK01000018">
    <property type="protein sequence ID" value="SIQ93400.1"/>
    <property type="molecule type" value="Genomic_DNA"/>
</dbReference>
<dbReference type="GO" id="GO:0016491">
    <property type="term" value="F:oxidoreductase activity"/>
    <property type="evidence" value="ECO:0007669"/>
    <property type="project" value="UniProtKB-KW"/>
</dbReference>
<dbReference type="InterPro" id="IPR036188">
    <property type="entry name" value="FAD/NAD-bd_sf"/>
</dbReference>
<dbReference type="GO" id="GO:0005737">
    <property type="term" value="C:cytoplasm"/>
    <property type="evidence" value="ECO:0007669"/>
    <property type="project" value="TreeGrafter"/>
</dbReference>
<dbReference type="OrthoDB" id="9790035at2"/>
<evidence type="ECO:0000313" key="4">
    <source>
        <dbReference type="Proteomes" id="UP000323956"/>
    </source>
</evidence>
<evidence type="ECO:0000313" key="3">
    <source>
        <dbReference type="EMBL" id="SIQ93400.1"/>
    </source>
</evidence>
<dbReference type="Pfam" id="PF01266">
    <property type="entry name" value="DAO"/>
    <property type="match status" value="1"/>
</dbReference>
<dbReference type="Gene3D" id="3.50.50.60">
    <property type="entry name" value="FAD/NAD(P)-binding domain"/>
    <property type="match status" value="2"/>
</dbReference>
<dbReference type="Gene3D" id="3.30.9.10">
    <property type="entry name" value="D-Amino Acid Oxidase, subunit A, domain 2"/>
    <property type="match status" value="2"/>
</dbReference>
<organism evidence="3 4">
    <name type="scientific">Paracoccus thiocyanatus</name>
    <dbReference type="NCBI Taxonomy" id="34006"/>
    <lineage>
        <taxon>Bacteria</taxon>
        <taxon>Pseudomonadati</taxon>
        <taxon>Pseudomonadota</taxon>
        <taxon>Alphaproteobacteria</taxon>
        <taxon>Rhodobacterales</taxon>
        <taxon>Paracoccaceae</taxon>
        <taxon>Paracoccus</taxon>
    </lineage>
</organism>
<dbReference type="PANTHER" id="PTHR13847">
    <property type="entry name" value="SARCOSINE DEHYDROGENASE-RELATED"/>
    <property type="match status" value="1"/>
</dbReference>
<keyword evidence="1" id="KW-0560">Oxidoreductase</keyword>
<protein>
    <submittedName>
        <fullName evidence="3">Glycine oxidase</fullName>
    </submittedName>
</protein>
<gene>
    <name evidence="3" type="ORF">SAMN05421641_11824</name>
</gene>
<dbReference type="AlphaFoldDB" id="A0A1N6WTL0"/>
<evidence type="ECO:0000256" key="1">
    <source>
        <dbReference type="ARBA" id="ARBA00023002"/>
    </source>
</evidence>
<dbReference type="InterPro" id="IPR006076">
    <property type="entry name" value="FAD-dep_OxRdtase"/>
</dbReference>
<sequence>MSQITILGAGVMGLCIATELAARGVLPRIIDPAGKPGSQACSWRAGGMLAPYCEAESAEPAVLRLGLDAADWWQANGAEVIRRGTLVLAPSRDRAELDRFARLTQAHQPVNGDEIAALEPELSGRFPRGLHFATEAHLNPRAALLALRDRLGERGIQIETEGTPTGLVVDARGLAAKDELADLRGVRGEMLVIRCPEVTLTRTIRLLHPRIPLYVVPRGDGVYMIGATMLETGGKYRVTARSAVEMLSAAYALHPGFAEAEILELGSDARPAFPDNLPRLRRRGGTLYANGLYRHGYLLAPAVARMAADYLVEGRKPEFMDEDHP</sequence>
<proteinExistence type="predicted"/>
<feature type="domain" description="FAD dependent oxidoreductase" evidence="2">
    <location>
        <begin position="4"/>
        <end position="309"/>
    </location>
</feature>
<name>A0A1N6WTL0_9RHOB</name>
<dbReference type="SUPFAM" id="SSF51905">
    <property type="entry name" value="FAD/NAD(P)-binding domain"/>
    <property type="match status" value="1"/>
</dbReference>
<accession>A0A1N6WTL0</accession>
<dbReference type="SUPFAM" id="SSF54373">
    <property type="entry name" value="FAD-linked reductases, C-terminal domain"/>
    <property type="match status" value="1"/>
</dbReference>